<feature type="compositionally biased region" description="Polar residues" evidence="1">
    <location>
        <begin position="391"/>
        <end position="416"/>
    </location>
</feature>
<feature type="region of interest" description="Disordered" evidence="1">
    <location>
        <begin position="287"/>
        <end position="512"/>
    </location>
</feature>
<feature type="compositionally biased region" description="Low complexity" evidence="1">
    <location>
        <begin position="430"/>
        <end position="452"/>
    </location>
</feature>
<feature type="region of interest" description="Disordered" evidence="1">
    <location>
        <begin position="1"/>
        <end position="104"/>
    </location>
</feature>
<proteinExistence type="predicted"/>
<feature type="compositionally biased region" description="Basic and acidic residues" evidence="1">
    <location>
        <begin position="20"/>
        <end position="32"/>
    </location>
</feature>
<dbReference type="AlphaFoldDB" id="A0A9N9NFZ2"/>
<protein>
    <submittedName>
        <fullName evidence="2">8264_t:CDS:1</fullName>
    </submittedName>
</protein>
<feature type="compositionally biased region" description="Low complexity" evidence="1">
    <location>
        <begin position="492"/>
        <end position="506"/>
    </location>
</feature>
<keyword evidence="3" id="KW-1185">Reference proteome</keyword>
<dbReference type="InterPro" id="IPR018562">
    <property type="entry name" value="ARS-binding_2"/>
</dbReference>
<dbReference type="OrthoDB" id="2429759at2759"/>
<gene>
    <name evidence="2" type="ORF">DERYTH_LOCUS14972</name>
</gene>
<sequence>MSKENHVNNPDITDDTNGVIRDDSDTIVKSDSDGTANVANTSSTSVTTSSNDVANPTVSTSQQTSPKAPKQSNSQRTARKTRGASKAGSTAENSSNSSTDKIDSTTAAPINVSSSSVPTFSASSAQSANISRRHLPQRDVTQTNIADRYVEFILYCNPSAPSDLDVSSLIRSFNAVPKSDGKTFETWVLFQLVSKHHSGEIKTWTKLAQQLGVERTSGSSPQKIQQYAVRLKKWMRSIHIDAFFDYILSKPNEYYEDPQKNPTGTDPTDGTDDDDSDLVLKLIKRASSKRQKRKYTRRNTGSRKMTASYSDASDELDDDDERDAWEDDVDTMQVDDSNKPDDDGKSKSSRKKNAVQFTSRENRPKLGRPKNGITSRHIPTPNPSPTDIRHNPNSSSGDTSHFRVISNSGASSNPATQLRWRSISVGGGPISSQSGEISPSQSVLPASSSISPTHKGNATSRRKQSFDASVTTGFDSFRLPKKGGQQKHERPQSPTNSNWSWSSQNNLGSQDNSNNGFLYSELLLPPTTSDPKETINLLQEKLVKAVGMLEDNQRKIDMLENVVRQREDEVRKRVVRGLKEDVITLFQRYE</sequence>
<feature type="compositionally biased region" description="Basic and acidic residues" evidence="1">
    <location>
        <begin position="336"/>
        <end position="346"/>
    </location>
</feature>
<comment type="caution">
    <text evidence="2">The sequence shown here is derived from an EMBL/GenBank/DDBJ whole genome shotgun (WGS) entry which is preliminary data.</text>
</comment>
<evidence type="ECO:0000313" key="2">
    <source>
        <dbReference type="EMBL" id="CAG8729163.1"/>
    </source>
</evidence>
<dbReference type="Pfam" id="PF09441">
    <property type="entry name" value="Abp2"/>
    <property type="match status" value="1"/>
</dbReference>
<reference evidence="2" key="1">
    <citation type="submission" date="2021-06" db="EMBL/GenBank/DDBJ databases">
        <authorList>
            <person name="Kallberg Y."/>
            <person name="Tangrot J."/>
            <person name="Rosling A."/>
        </authorList>
    </citation>
    <scope>NUCLEOTIDE SEQUENCE</scope>
    <source>
        <strain evidence="2">MA453B</strain>
    </source>
</reference>
<dbReference type="PANTHER" id="PTHR42048:SF1">
    <property type="entry name" value="ARS-BINDING PROTEIN 2"/>
    <property type="match status" value="1"/>
</dbReference>
<dbReference type="Proteomes" id="UP000789405">
    <property type="component" value="Unassembled WGS sequence"/>
</dbReference>
<feature type="compositionally biased region" description="Polar residues" evidence="1">
    <location>
        <begin position="56"/>
        <end position="76"/>
    </location>
</feature>
<dbReference type="EMBL" id="CAJVPY010011704">
    <property type="protein sequence ID" value="CAG8729163.1"/>
    <property type="molecule type" value="Genomic_DNA"/>
</dbReference>
<feature type="compositionally biased region" description="Low complexity" evidence="1">
    <location>
        <begin position="35"/>
        <end position="55"/>
    </location>
</feature>
<name>A0A9N9NFZ2_9GLOM</name>
<evidence type="ECO:0000313" key="3">
    <source>
        <dbReference type="Proteomes" id="UP000789405"/>
    </source>
</evidence>
<feature type="compositionally biased region" description="Basic residues" evidence="1">
    <location>
        <begin position="287"/>
        <end position="301"/>
    </location>
</feature>
<dbReference type="PANTHER" id="PTHR42048">
    <property type="entry name" value="ARS-BINDING PROTEIN 2"/>
    <property type="match status" value="1"/>
</dbReference>
<dbReference type="GO" id="GO:0003688">
    <property type="term" value="F:DNA replication origin binding"/>
    <property type="evidence" value="ECO:0007669"/>
    <property type="project" value="TreeGrafter"/>
</dbReference>
<feature type="region of interest" description="Disordered" evidence="1">
    <location>
        <begin position="254"/>
        <end position="275"/>
    </location>
</feature>
<feature type="compositionally biased region" description="Acidic residues" evidence="1">
    <location>
        <begin position="312"/>
        <end position="330"/>
    </location>
</feature>
<feature type="compositionally biased region" description="Polar residues" evidence="1">
    <location>
        <begin position="87"/>
        <end position="104"/>
    </location>
</feature>
<organism evidence="2 3">
    <name type="scientific">Dentiscutata erythropus</name>
    <dbReference type="NCBI Taxonomy" id="1348616"/>
    <lineage>
        <taxon>Eukaryota</taxon>
        <taxon>Fungi</taxon>
        <taxon>Fungi incertae sedis</taxon>
        <taxon>Mucoromycota</taxon>
        <taxon>Glomeromycotina</taxon>
        <taxon>Glomeromycetes</taxon>
        <taxon>Diversisporales</taxon>
        <taxon>Gigasporaceae</taxon>
        <taxon>Dentiscutata</taxon>
    </lineage>
</organism>
<accession>A0A9N9NFZ2</accession>
<evidence type="ECO:0000256" key="1">
    <source>
        <dbReference type="SAM" id="MobiDB-lite"/>
    </source>
</evidence>